<dbReference type="Pfam" id="PF00440">
    <property type="entry name" value="TetR_N"/>
    <property type="match status" value="1"/>
</dbReference>
<dbReference type="SUPFAM" id="SSF46689">
    <property type="entry name" value="Homeodomain-like"/>
    <property type="match status" value="1"/>
</dbReference>
<proteinExistence type="predicted"/>
<evidence type="ECO:0000313" key="6">
    <source>
        <dbReference type="EMBL" id="NYI11606.1"/>
    </source>
</evidence>
<feature type="domain" description="HTH tetR-type" evidence="5">
    <location>
        <begin position="15"/>
        <end position="75"/>
    </location>
</feature>
<evidence type="ECO:0000256" key="3">
    <source>
        <dbReference type="ARBA" id="ARBA00023163"/>
    </source>
</evidence>
<dbReference type="InterPro" id="IPR050109">
    <property type="entry name" value="HTH-type_TetR-like_transc_reg"/>
</dbReference>
<evidence type="ECO:0000256" key="2">
    <source>
        <dbReference type="ARBA" id="ARBA00023125"/>
    </source>
</evidence>
<dbReference type="PANTHER" id="PTHR30055">
    <property type="entry name" value="HTH-TYPE TRANSCRIPTIONAL REGULATOR RUTR"/>
    <property type="match status" value="1"/>
</dbReference>
<dbReference type="Gene3D" id="1.10.10.60">
    <property type="entry name" value="Homeodomain-like"/>
    <property type="match status" value="1"/>
</dbReference>
<dbReference type="InterPro" id="IPR011075">
    <property type="entry name" value="TetR_C"/>
</dbReference>
<dbReference type="InterPro" id="IPR001647">
    <property type="entry name" value="HTH_TetR"/>
</dbReference>
<dbReference type="AlphaFoldDB" id="A0A7Z0C5Z1"/>
<evidence type="ECO:0000313" key="7">
    <source>
        <dbReference type="Proteomes" id="UP000537326"/>
    </source>
</evidence>
<dbReference type="InterPro" id="IPR009057">
    <property type="entry name" value="Homeodomain-like_sf"/>
</dbReference>
<dbReference type="GO" id="GO:0000976">
    <property type="term" value="F:transcription cis-regulatory region binding"/>
    <property type="evidence" value="ECO:0007669"/>
    <property type="project" value="TreeGrafter"/>
</dbReference>
<evidence type="ECO:0000256" key="1">
    <source>
        <dbReference type="ARBA" id="ARBA00023015"/>
    </source>
</evidence>
<dbReference type="Proteomes" id="UP000537326">
    <property type="component" value="Unassembled WGS sequence"/>
</dbReference>
<keyword evidence="3" id="KW-0804">Transcription</keyword>
<reference evidence="6 7" key="1">
    <citation type="submission" date="2020-07" db="EMBL/GenBank/DDBJ databases">
        <title>Sequencing the genomes of 1000 actinobacteria strains.</title>
        <authorList>
            <person name="Klenk H.-P."/>
        </authorList>
    </citation>
    <scope>NUCLEOTIDE SEQUENCE [LARGE SCALE GENOMIC DNA]</scope>
    <source>
        <strain evidence="6 7">DSM 18248</strain>
    </source>
</reference>
<dbReference type="GO" id="GO:0003700">
    <property type="term" value="F:DNA-binding transcription factor activity"/>
    <property type="evidence" value="ECO:0007669"/>
    <property type="project" value="TreeGrafter"/>
</dbReference>
<sequence>MDHSESRPAGRPRDADADDRIIDAALAEYAAHGRAGYSLNGVARRAGVGKSSIYLRWRDKETLLVDAVHARADAPSVDTGSLEGDLLGVYSWLLQHFLTEAGWVAVRVAVDGATDDATSWAAPQRVGAGHAAMLATVWQRAADRGEIPGPDDARVRVATRMMYGDLLLRAMVDREHLGSLDEAGRAEEARFVVSMLIRLLTD</sequence>
<feature type="DNA-binding region" description="H-T-H motif" evidence="4">
    <location>
        <begin position="38"/>
        <end position="57"/>
    </location>
</feature>
<dbReference type="PROSITE" id="PS50977">
    <property type="entry name" value="HTH_TETR_2"/>
    <property type="match status" value="1"/>
</dbReference>
<accession>A0A7Z0C5Z1</accession>
<name>A0A7Z0C5Z1_9ACTN</name>
<dbReference type="PANTHER" id="PTHR30055:SF148">
    <property type="entry name" value="TETR-FAMILY TRANSCRIPTIONAL REGULATOR"/>
    <property type="match status" value="1"/>
</dbReference>
<keyword evidence="2 4" id="KW-0238">DNA-binding</keyword>
<gene>
    <name evidence="6" type="ORF">BKA05_003121</name>
</gene>
<protein>
    <submittedName>
        <fullName evidence="6">AcrR family transcriptional regulator</fullName>
    </submittedName>
</protein>
<dbReference type="InterPro" id="IPR036271">
    <property type="entry name" value="Tet_transcr_reg_TetR-rel_C_sf"/>
</dbReference>
<dbReference type="Pfam" id="PF16859">
    <property type="entry name" value="TetR_C_11"/>
    <property type="match status" value="1"/>
</dbReference>
<organism evidence="6 7">
    <name type="scientific">Nocardioides marinus</name>
    <dbReference type="NCBI Taxonomy" id="374514"/>
    <lineage>
        <taxon>Bacteria</taxon>
        <taxon>Bacillati</taxon>
        <taxon>Actinomycetota</taxon>
        <taxon>Actinomycetes</taxon>
        <taxon>Propionibacteriales</taxon>
        <taxon>Nocardioidaceae</taxon>
        <taxon>Nocardioides</taxon>
    </lineage>
</organism>
<comment type="caution">
    <text evidence="6">The sequence shown here is derived from an EMBL/GenBank/DDBJ whole genome shotgun (WGS) entry which is preliminary data.</text>
</comment>
<dbReference type="Gene3D" id="1.10.357.10">
    <property type="entry name" value="Tetracycline Repressor, domain 2"/>
    <property type="match status" value="1"/>
</dbReference>
<dbReference type="SUPFAM" id="SSF48498">
    <property type="entry name" value="Tetracyclin repressor-like, C-terminal domain"/>
    <property type="match status" value="1"/>
</dbReference>
<dbReference type="PRINTS" id="PR00455">
    <property type="entry name" value="HTHTETR"/>
</dbReference>
<dbReference type="RefSeq" id="WP_179532274.1">
    <property type="nucleotide sequence ID" value="NZ_BAAAPP010000017.1"/>
</dbReference>
<evidence type="ECO:0000256" key="4">
    <source>
        <dbReference type="PROSITE-ProRule" id="PRU00335"/>
    </source>
</evidence>
<keyword evidence="7" id="KW-1185">Reference proteome</keyword>
<dbReference type="EMBL" id="JACBZI010000001">
    <property type="protein sequence ID" value="NYI11606.1"/>
    <property type="molecule type" value="Genomic_DNA"/>
</dbReference>
<evidence type="ECO:0000259" key="5">
    <source>
        <dbReference type="PROSITE" id="PS50977"/>
    </source>
</evidence>
<keyword evidence="1" id="KW-0805">Transcription regulation</keyword>